<evidence type="ECO:0000256" key="1">
    <source>
        <dbReference type="ARBA" id="ARBA00038162"/>
    </source>
</evidence>
<dbReference type="InterPro" id="IPR002495">
    <property type="entry name" value="Glyco_trans_8"/>
</dbReference>
<gene>
    <name evidence="4" type="primary">AUGUSTUS-3.0.2_31466</name>
    <name evidence="4" type="ORF">TcasGA2_TC031466</name>
</gene>
<evidence type="ECO:0000256" key="3">
    <source>
        <dbReference type="SAM" id="MobiDB-lite"/>
    </source>
</evidence>
<evidence type="ECO:0000313" key="4">
    <source>
        <dbReference type="EMBL" id="KYB29900.1"/>
    </source>
</evidence>
<sequence length="512" mass="56918">MGGFAWVTLATNDSYSLGALVLAHSLKQVGSKHQLAVLVTPGVTNPMRAKLATVFDLVQEVNILDSKDESNLRLLKRPELGVTFTKLHCWRLTQFDKCVFLDADTLVLQNCDELFEREELSAAPDVGWPDCFNSGVFVFRPSNETYDKLVQFAVEKGSFDGGDQGLLNLYFSDWATKDISKHLPFIYNLCSTACYSYLPAFKQFGADAKIIHFIGSSKPWLQYFNTETRKVQPTPDVKHLEAILQQWWNIFCLLIHPTLTPDMARSSSDVTHTKSFRTSPEPKIIIRDPWEEYDLKQSSLPDPSQEQSQSPISEIFEPQIKPVESHNTNADTASHETSSLIPCDNQFEDCDPIPIIETDHVPELLHIEPEPEPEPEPISPVPSIDCEAAAVCEKTLHTPPCGDKTDTGLAGAFAQLTLGAPRTAEQSALDDHLRRQGWEVGNIDYMGRDSFDNIWNKICQTLSAALPEDAPKTTEAPPPSTDAKPIEKSLTEGQLAAKTAIMPKKITPLANV</sequence>
<dbReference type="Proteomes" id="UP000007266">
    <property type="component" value="Linkage group 1"/>
</dbReference>
<proteinExistence type="inferred from homology"/>
<dbReference type="Gene3D" id="3.90.550.10">
    <property type="entry name" value="Spore Coat Polysaccharide Biosynthesis Protein SpsA, Chain A"/>
    <property type="match status" value="1"/>
</dbReference>
<dbReference type="GO" id="GO:0005737">
    <property type="term" value="C:cytoplasm"/>
    <property type="evidence" value="ECO:0000318"/>
    <property type="project" value="GO_Central"/>
</dbReference>
<dbReference type="AlphaFoldDB" id="A0A139WPI5"/>
<dbReference type="InterPro" id="IPR029044">
    <property type="entry name" value="Nucleotide-diphossugar_trans"/>
</dbReference>
<dbReference type="OMA" id="HIRMQPG"/>
<dbReference type="InParanoid" id="A0A139WPI5"/>
<dbReference type="SUPFAM" id="SSF53448">
    <property type="entry name" value="Nucleotide-diphospho-sugar transferases"/>
    <property type="match status" value="1"/>
</dbReference>
<dbReference type="GO" id="GO:0016757">
    <property type="term" value="F:glycosyltransferase activity"/>
    <property type="evidence" value="ECO:0000318"/>
    <property type="project" value="GO_Central"/>
</dbReference>
<dbReference type="EMBL" id="KQ971306">
    <property type="protein sequence ID" value="KYB29900.1"/>
    <property type="molecule type" value="Genomic_DNA"/>
</dbReference>
<dbReference type="CDD" id="cd02537">
    <property type="entry name" value="GT8_Glycogenin"/>
    <property type="match status" value="1"/>
</dbReference>
<dbReference type="EC" id="2.4.1.186" evidence="2"/>
<dbReference type="FunFam" id="3.90.550.10:FF:000085">
    <property type="entry name" value="Glycogenin, isoform B"/>
    <property type="match status" value="1"/>
</dbReference>
<dbReference type="STRING" id="7070.A0A139WPI5"/>
<dbReference type="FunCoup" id="A0A139WPI5">
    <property type="interactions" value="129"/>
</dbReference>
<reference evidence="4 5" key="2">
    <citation type="journal article" date="2010" name="Nucleic Acids Res.">
        <title>BeetleBase in 2010: revisions to provide comprehensive genomic information for Tribolium castaneum.</title>
        <authorList>
            <person name="Kim H.S."/>
            <person name="Murphy T."/>
            <person name="Xia J."/>
            <person name="Caragea D."/>
            <person name="Park Y."/>
            <person name="Beeman R.W."/>
            <person name="Lorenzen M.D."/>
            <person name="Butcher S."/>
            <person name="Manak J.R."/>
            <person name="Brown S.J."/>
        </authorList>
    </citation>
    <scope>GENOME REANNOTATION</scope>
    <source>
        <strain evidence="4 5">Georgia GA2</strain>
    </source>
</reference>
<dbReference type="GO" id="GO:0005978">
    <property type="term" value="P:glycogen biosynthetic process"/>
    <property type="evidence" value="ECO:0007669"/>
    <property type="project" value="UniProtKB-ARBA"/>
</dbReference>
<evidence type="ECO:0000313" key="5">
    <source>
        <dbReference type="Proteomes" id="UP000007266"/>
    </source>
</evidence>
<dbReference type="InterPro" id="IPR050587">
    <property type="entry name" value="GNT1/Glycosyltrans_8"/>
</dbReference>
<dbReference type="PANTHER" id="PTHR11183">
    <property type="entry name" value="GLYCOGENIN SUBFAMILY MEMBER"/>
    <property type="match status" value="1"/>
</dbReference>
<evidence type="ECO:0000256" key="2">
    <source>
        <dbReference type="ARBA" id="ARBA00038934"/>
    </source>
</evidence>
<comment type="similarity">
    <text evidence="1">Belongs to the glycosyltransferase 8 family. Glycogenin subfamily.</text>
</comment>
<dbReference type="Pfam" id="PF01501">
    <property type="entry name" value="Glyco_transf_8"/>
    <property type="match status" value="1"/>
</dbReference>
<dbReference type="eggNOG" id="KOG1950">
    <property type="taxonomic scope" value="Eukaryota"/>
</dbReference>
<protein>
    <recommendedName>
        <fullName evidence="2">glycogenin glucosyltransferase</fullName>
        <ecNumber evidence="2">2.4.1.186</ecNumber>
    </recommendedName>
</protein>
<keyword evidence="5" id="KW-1185">Reference proteome</keyword>
<name>A0A139WPI5_TRICA</name>
<dbReference type="GO" id="GO:0008466">
    <property type="term" value="F:glycogenin glucosyltransferase activity"/>
    <property type="evidence" value="ECO:0007669"/>
    <property type="project" value="UniProtKB-EC"/>
</dbReference>
<reference evidence="4 5" key="1">
    <citation type="journal article" date="2008" name="Nature">
        <title>The genome of the model beetle and pest Tribolium castaneum.</title>
        <authorList>
            <consortium name="Tribolium Genome Sequencing Consortium"/>
            <person name="Richards S."/>
            <person name="Gibbs R.A."/>
            <person name="Weinstock G.M."/>
            <person name="Brown S.J."/>
            <person name="Denell R."/>
            <person name="Beeman R.W."/>
            <person name="Gibbs R."/>
            <person name="Beeman R.W."/>
            <person name="Brown S.J."/>
            <person name="Bucher G."/>
            <person name="Friedrich M."/>
            <person name="Grimmelikhuijzen C.J."/>
            <person name="Klingler M."/>
            <person name="Lorenzen M."/>
            <person name="Richards S."/>
            <person name="Roth S."/>
            <person name="Schroder R."/>
            <person name="Tautz D."/>
            <person name="Zdobnov E.M."/>
            <person name="Muzny D."/>
            <person name="Gibbs R.A."/>
            <person name="Weinstock G.M."/>
            <person name="Attaway T."/>
            <person name="Bell S."/>
            <person name="Buhay C.J."/>
            <person name="Chandrabose M.N."/>
            <person name="Chavez D."/>
            <person name="Clerk-Blankenburg K.P."/>
            <person name="Cree A."/>
            <person name="Dao M."/>
            <person name="Davis C."/>
            <person name="Chacko J."/>
            <person name="Dinh H."/>
            <person name="Dugan-Rocha S."/>
            <person name="Fowler G."/>
            <person name="Garner T.T."/>
            <person name="Garnes J."/>
            <person name="Gnirke A."/>
            <person name="Hawes A."/>
            <person name="Hernandez J."/>
            <person name="Hines S."/>
            <person name="Holder M."/>
            <person name="Hume J."/>
            <person name="Jhangiani S.N."/>
            <person name="Joshi V."/>
            <person name="Khan Z.M."/>
            <person name="Jackson L."/>
            <person name="Kovar C."/>
            <person name="Kowis A."/>
            <person name="Lee S."/>
            <person name="Lewis L.R."/>
            <person name="Margolis J."/>
            <person name="Morgan M."/>
            <person name="Nazareth L.V."/>
            <person name="Nguyen N."/>
            <person name="Okwuonu G."/>
            <person name="Parker D."/>
            <person name="Richards S."/>
            <person name="Ruiz S.J."/>
            <person name="Santibanez J."/>
            <person name="Savard J."/>
            <person name="Scherer S.E."/>
            <person name="Schneider B."/>
            <person name="Sodergren E."/>
            <person name="Tautz D."/>
            <person name="Vattahil S."/>
            <person name="Villasana D."/>
            <person name="White C.S."/>
            <person name="Wright R."/>
            <person name="Park Y."/>
            <person name="Beeman R.W."/>
            <person name="Lord J."/>
            <person name="Oppert B."/>
            <person name="Lorenzen M."/>
            <person name="Brown S."/>
            <person name="Wang L."/>
            <person name="Savard J."/>
            <person name="Tautz D."/>
            <person name="Richards S."/>
            <person name="Weinstock G."/>
            <person name="Gibbs R.A."/>
            <person name="Liu Y."/>
            <person name="Worley K."/>
            <person name="Weinstock G."/>
            <person name="Elsik C.G."/>
            <person name="Reese J.T."/>
            <person name="Elhaik E."/>
            <person name="Landan G."/>
            <person name="Graur D."/>
            <person name="Arensburger P."/>
            <person name="Atkinson P."/>
            <person name="Beeman R.W."/>
            <person name="Beidler J."/>
            <person name="Brown S.J."/>
            <person name="Demuth J.P."/>
            <person name="Drury D.W."/>
            <person name="Du Y.Z."/>
            <person name="Fujiwara H."/>
            <person name="Lorenzen M."/>
            <person name="Maselli V."/>
            <person name="Osanai M."/>
            <person name="Park Y."/>
            <person name="Robertson H.M."/>
            <person name="Tu Z."/>
            <person name="Wang J.J."/>
            <person name="Wang S."/>
            <person name="Richards S."/>
            <person name="Song H."/>
            <person name="Zhang L."/>
            <person name="Sodergren E."/>
            <person name="Werner D."/>
            <person name="Stanke M."/>
            <person name="Morgenstern B."/>
            <person name="Solovyev V."/>
            <person name="Kosarev P."/>
            <person name="Brown G."/>
            <person name="Chen H.C."/>
            <person name="Ermolaeva O."/>
            <person name="Hlavina W."/>
            <person name="Kapustin Y."/>
            <person name="Kiryutin B."/>
            <person name="Kitts P."/>
            <person name="Maglott D."/>
            <person name="Pruitt K."/>
            <person name="Sapojnikov V."/>
            <person name="Souvorov A."/>
            <person name="Mackey A.J."/>
            <person name="Waterhouse R.M."/>
            <person name="Wyder S."/>
            <person name="Zdobnov E.M."/>
            <person name="Zdobnov E.M."/>
            <person name="Wyder S."/>
            <person name="Kriventseva E.V."/>
            <person name="Kadowaki T."/>
            <person name="Bork P."/>
            <person name="Aranda M."/>
            <person name="Bao R."/>
            <person name="Beermann A."/>
            <person name="Berns N."/>
            <person name="Bolognesi R."/>
            <person name="Bonneton F."/>
            <person name="Bopp D."/>
            <person name="Brown S.J."/>
            <person name="Bucher G."/>
            <person name="Butts T."/>
            <person name="Chaumot A."/>
            <person name="Denell R.E."/>
            <person name="Ferrier D.E."/>
            <person name="Friedrich M."/>
            <person name="Gordon C.M."/>
            <person name="Jindra M."/>
            <person name="Klingler M."/>
            <person name="Lan Q."/>
            <person name="Lattorff H.M."/>
            <person name="Laudet V."/>
            <person name="von Levetsow C."/>
            <person name="Liu Z."/>
            <person name="Lutz R."/>
            <person name="Lynch J.A."/>
            <person name="da Fonseca R.N."/>
            <person name="Posnien N."/>
            <person name="Reuter R."/>
            <person name="Roth S."/>
            <person name="Savard J."/>
            <person name="Schinko J.B."/>
            <person name="Schmitt C."/>
            <person name="Schoppmeier M."/>
            <person name="Schroder R."/>
            <person name="Shippy T.D."/>
            <person name="Simonnet F."/>
            <person name="Marques-Souza H."/>
            <person name="Tautz D."/>
            <person name="Tomoyasu Y."/>
            <person name="Trauner J."/>
            <person name="Van der Zee M."/>
            <person name="Vervoort M."/>
            <person name="Wittkopp N."/>
            <person name="Wimmer E.A."/>
            <person name="Yang X."/>
            <person name="Jones A.K."/>
            <person name="Sattelle D.B."/>
            <person name="Ebert P.R."/>
            <person name="Nelson D."/>
            <person name="Scott J.G."/>
            <person name="Beeman R.W."/>
            <person name="Muthukrishnan S."/>
            <person name="Kramer K.J."/>
            <person name="Arakane Y."/>
            <person name="Beeman R.W."/>
            <person name="Zhu Q."/>
            <person name="Hogenkamp D."/>
            <person name="Dixit R."/>
            <person name="Oppert B."/>
            <person name="Jiang H."/>
            <person name="Zou Z."/>
            <person name="Marshall J."/>
            <person name="Elpidina E."/>
            <person name="Vinokurov K."/>
            <person name="Oppert C."/>
            <person name="Zou Z."/>
            <person name="Evans J."/>
            <person name="Lu Z."/>
            <person name="Zhao P."/>
            <person name="Sumathipala N."/>
            <person name="Altincicek B."/>
            <person name="Vilcinskas A."/>
            <person name="Williams M."/>
            <person name="Hultmark D."/>
            <person name="Hetru C."/>
            <person name="Jiang H."/>
            <person name="Grimmelikhuijzen C.J."/>
            <person name="Hauser F."/>
            <person name="Cazzamali G."/>
            <person name="Williamson M."/>
            <person name="Park Y."/>
            <person name="Li B."/>
            <person name="Tanaka Y."/>
            <person name="Predel R."/>
            <person name="Neupert S."/>
            <person name="Schachtner J."/>
            <person name="Verleyen P."/>
            <person name="Raible F."/>
            <person name="Bork P."/>
            <person name="Friedrich M."/>
            <person name="Walden K.K."/>
            <person name="Robertson H.M."/>
            <person name="Angeli S."/>
            <person name="Foret S."/>
            <person name="Bucher G."/>
            <person name="Schuetz S."/>
            <person name="Maleszka R."/>
            <person name="Wimmer E.A."/>
            <person name="Beeman R.W."/>
            <person name="Lorenzen M."/>
            <person name="Tomoyasu Y."/>
            <person name="Miller S.C."/>
            <person name="Grossmann D."/>
            <person name="Bucher G."/>
        </authorList>
    </citation>
    <scope>NUCLEOTIDE SEQUENCE [LARGE SCALE GENOMIC DNA]</scope>
    <source>
        <strain evidence="4 5">Georgia GA2</strain>
    </source>
</reference>
<feature type="region of interest" description="Disordered" evidence="3">
    <location>
        <begin position="466"/>
        <end position="488"/>
    </location>
</feature>
<organism evidence="4 5">
    <name type="scientific">Tribolium castaneum</name>
    <name type="common">Red flour beetle</name>
    <dbReference type="NCBI Taxonomy" id="7070"/>
    <lineage>
        <taxon>Eukaryota</taxon>
        <taxon>Metazoa</taxon>
        <taxon>Ecdysozoa</taxon>
        <taxon>Arthropoda</taxon>
        <taxon>Hexapoda</taxon>
        <taxon>Insecta</taxon>
        <taxon>Pterygota</taxon>
        <taxon>Neoptera</taxon>
        <taxon>Endopterygota</taxon>
        <taxon>Coleoptera</taxon>
        <taxon>Polyphaga</taxon>
        <taxon>Cucujiformia</taxon>
        <taxon>Tenebrionidae</taxon>
        <taxon>Tenebrionidae incertae sedis</taxon>
        <taxon>Tribolium</taxon>
    </lineage>
</organism>
<accession>A0A139WPI5</accession>